<evidence type="ECO:0000313" key="2">
    <source>
        <dbReference type="Proteomes" id="UP000198757"/>
    </source>
</evidence>
<gene>
    <name evidence="1" type="ORF">SAMN04487894_12821</name>
</gene>
<evidence type="ECO:0000313" key="1">
    <source>
        <dbReference type="EMBL" id="SDE23584.1"/>
    </source>
</evidence>
<sequence>MAKKQQFIFLLRTTFHITRHFELLLSFIEASGYPMPTLLIAEN</sequence>
<name>A0A1G7B8Z0_NIADE</name>
<keyword evidence="2" id="KW-1185">Reference proteome</keyword>
<organism evidence="1 2">
    <name type="scientific">Niabella drilacis (strain DSM 25811 / CCM 8410 / CCUG 62505 / LMG 26954 / E90)</name>
    <dbReference type="NCBI Taxonomy" id="1285928"/>
    <lineage>
        <taxon>Bacteria</taxon>
        <taxon>Pseudomonadati</taxon>
        <taxon>Bacteroidota</taxon>
        <taxon>Chitinophagia</taxon>
        <taxon>Chitinophagales</taxon>
        <taxon>Chitinophagaceae</taxon>
        <taxon>Niabella</taxon>
    </lineage>
</organism>
<dbReference type="AlphaFoldDB" id="A0A1G7B8Z0"/>
<accession>A0A1G7B8Z0</accession>
<proteinExistence type="predicted"/>
<dbReference type="Proteomes" id="UP000198757">
    <property type="component" value="Unassembled WGS sequence"/>
</dbReference>
<dbReference type="EMBL" id="FMZO01000028">
    <property type="protein sequence ID" value="SDE23584.1"/>
    <property type="molecule type" value="Genomic_DNA"/>
</dbReference>
<protein>
    <submittedName>
        <fullName evidence="1">Uncharacterized protein</fullName>
    </submittedName>
</protein>
<reference evidence="2" key="1">
    <citation type="submission" date="2016-10" db="EMBL/GenBank/DDBJ databases">
        <authorList>
            <person name="Varghese N."/>
            <person name="Submissions S."/>
        </authorList>
    </citation>
    <scope>NUCLEOTIDE SEQUENCE [LARGE SCALE GENOMIC DNA]</scope>
    <source>
        <strain evidence="2">DSM 25811 / CCM 8410 / LMG 26954 / E90</strain>
    </source>
</reference>